<evidence type="ECO:0000256" key="4">
    <source>
        <dbReference type="ARBA" id="ARBA00013950"/>
    </source>
</evidence>
<feature type="repeat" description="Lumazine-binding" evidence="8">
    <location>
        <begin position="188"/>
        <end position="286"/>
    </location>
</feature>
<dbReference type="Proteomes" id="UP000077202">
    <property type="component" value="Unassembled WGS sequence"/>
</dbReference>
<dbReference type="NCBIfam" id="NF006767">
    <property type="entry name" value="PRK09289.1"/>
    <property type="match status" value="1"/>
</dbReference>
<organism evidence="10 11">
    <name type="scientific">Marchantia polymorpha subsp. ruderalis</name>
    <dbReference type="NCBI Taxonomy" id="1480154"/>
    <lineage>
        <taxon>Eukaryota</taxon>
        <taxon>Viridiplantae</taxon>
        <taxon>Streptophyta</taxon>
        <taxon>Embryophyta</taxon>
        <taxon>Marchantiophyta</taxon>
        <taxon>Marchantiopsida</taxon>
        <taxon>Marchantiidae</taxon>
        <taxon>Marchantiales</taxon>
        <taxon>Marchantiaceae</taxon>
        <taxon>Marchantia</taxon>
    </lineage>
</organism>
<name>A0A176VIZ5_MARPO</name>
<keyword evidence="6" id="KW-0808">Transferase</keyword>
<dbReference type="PANTHER" id="PTHR21098">
    <property type="entry name" value="RIBOFLAVIN SYNTHASE ALPHA CHAIN"/>
    <property type="match status" value="1"/>
</dbReference>
<dbReference type="FunFam" id="2.40.30.20:FF:000003">
    <property type="entry name" value="Riboflavin synthase, alpha subunit"/>
    <property type="match status" value="1"/>
</dbReference>
<gene>
    <name evidence="10" type="ORF">AXG93_3256s1560</name>
</gene>
<dbReference type="GO" id="GO:0009231">
    <property type="term" value="P:riboflavin biosynthetic process"/>
    <property type="evidence" value="ECO:0007669"/>
    <property type="project" value="UniProtKB-KW"/>
</dbReference>
<feature type="domain" description="Lumazine-binding" evidence="9">
    <location>
        <begin position="91"/>
        <end position="187"/>
    </location>
</feature>
<dbReference type="GO" id="GO:0004746">
    <property type="term" value="F:riboflavin synthase activity"/>
    <property type="evidence" value="ECO:0007669"/>
    <property type="project" value="UniProtKB-EC"/>
</dbReference>
<sequence>MALQCGRWTQILESNAVQAEHGRRSCRLPVQIAAAAPRGTIRASRGLTQSQEVNCSLNSVFKTGLWGRKHFVQGHVRAISARAPGAGARALFTGLVEELGKVQELRTVENDGVEMTFECSVVLEGTKLGDSIAVNGTCLTVIRLDENSFAVGLAPETLRKTSLGELEIGSFVNLERSVSPSTRMGGHFVQGHVDGTGTIVSFEPEGDSLWVKVKTSPEILKYIVPKGYIAVDGTSLTVVDVLDNEGCFTFMLIAYTQQKIVIPLKKVGNKCCKRPMCTICFRLVQAQWKSEAHPLYYVHYPASGKGLVCTDSLCKISHKASGETACASSGEVQLIFGRYYSQDGEQEVESMVCTRAEARKDAFALWRKEYTVHAIDCTLDRNVLPLRWFQLWFRLASNVRRKRDWVQDNMPLGGNPPRVSKDDAGFEVQPSSRPHVLCSFSRLLIRNIFSGLKWRKDYIDDLWDHAKICIYKDSSRPPWHVWKTFSLLEEDAYRVRSQRALNSIIFSQFIIGVDEAREGAEKQGSPMDRGLQMIPVTQCTYQRLMGHVCHISAR</sequence>
<dbReference type="EC" id="2.5.1.9" evidence="3"/>
<dbReference type="InterPro" id="IPR017938">
    <property type="entry name" value="Riboflavin_synthase-like_b-brl"/>
</dbReference>
<dbReference type="Gene3D" id="2.40.30.20">
    <property type="match status" value="2"/>
</dbReference>
<dbReference type="PANTHER" id="PTHR21098:SF0">
    <property type="entry name" value="RIBOFLAVIN SYNTHASE"/>
    <property type="match status" value="1"/>
</dbReference>
<evidence type="ECO:0000256" key="6">
    <source>
        <dbReference type="ARBA" id="ARBA00022679"/>
    </source>
</evidence>
<dbReference type="InterPro" id="IPR023366">
    <property type="entry name" value="ATP_synth_asu-like_sf"/>
</dbReference>
<dbReference type="EMBL" id="LVLJ01003561">
    <property type="protein sequence ID" value="OAE20909.1"/>
    <property type="molecule type" value="Genomic_DNA"/>
</dbReference>
<evidence type="ECO:0000256" key="8">
    <source>
        <dbReference type="PROSITE-ProRule" id="PRU00524"/>
    </source>
</evidence>
<keyword evidence="11" id="KW-1185">Reference proteome</keyword>
<dbReference type="FunFam" id="2.40.30.20:FF:000004">
    <property type="entry name" value="Riboflavin synthase, alpha subunit"/>
    <property type="match status" value="1"/>
</dbReference>
<dbReference type="PROSITE" id="PS51177">
    <property type="entry name" value="LUMAZINE_BIND"/>
    <property type="match status" value="2"/>
</dbReference>
<dbReference type="AlphaFoldDB" id="A0A176VIZ5"/>
<evidence type="ECO:0000256" key="2">
    <source>
        <dbReference type="ARBA" id="ARBA00004887"/>
    </source>
</evidence>
<dbReference type="NCBIfam" id="TIGR00187">
    <property type="entry name" value="ribE"/>
    <property type="match status" value="1"/>
</dbReference>
<evidence type="ECO:0000313" key="10">
    <source>
        <dbReference type="EMBL" id="OAE20909.1"/>
    </source>
</evidence>
<evidence type="ECO:0000259" key="9">
    <source>
        <dbReference type="PROSITE" id="PS51177"/>
    </source>
</evidence>
<keyword evidence="5" id="KW-0686">Riboflavin biosynthesis</keyword>
<proteinExistence type="predicted"/>
<dbReference type="CDD" id="cd00402">
    <property type="entry name" value="Riboflavin_synthase_like"/>
    <property type="match status" value="1"/>
</dbReference>
<comment type="function">
    <text evidence="1">Catalyzes the dismutation of two molecules of 6,7-dimethyl-8-ribityllumazine, resulting in the formation of riboflavin and 5-amino-6-(D-ribitylamino)uracil.</text>
</comment>
<evidence type="ECO:0000256" key="1">
    <source>
        <dbReference type="ARBA" id="ARBA00002803"/>
    </source>
</evidence>
<evidence type="ECO:0000256" key="7">
    <source>
        <dbReference type="ARBA" id="ARBA00022737"/>
    </source>
</evidence>
<evidence type="ECO:0000256" key="3">
    <source>
        <dbReference type="ARBA" id="ARBA00012827"/>
    </source>
</evidence>
<evidence type="ECO:0000313" key="11">
    <source>
        <dbReference type="Proteomes" id="UP000077202"/>
    </source>
</evidence>
<dbReference type="InterPro" id="IPR001783">
    <property type="entry name" value="Lumazine-bd"/>
</dbReference>
<comment type="caution">
    <text evidence="10">The sequence shown here is derived from an EMBL/GenBank/DDBJ whole genome shotgun (WGS) entry which is preliminary data.</text>
</comment>
<dbReference type="Pfam" id="PF00677">
    <property type="entry name" value="Lum_binding"/>
    <property type="match status" value="2"/>
</dbReference>
<dbReference type="InterPro" id="IPR026017">
    <property type="entry name" value="Lumazine-bd_dom"/>
</dbReference>
<keyword evidence="7" id="KW-0677">Repeat</keyword>
<evidence type="ECO:0000256" key="5">
    <source>
        <dbReference type="ARBA" id="ARBA00022619"/>
    </source>
</evidence>
<reference evidence="10" key="1">
    <citation type="submission" date="2016-03" db="EMBL/GenBank/DDBJ databases">
        <title>Mechanisms controlling the formation of the plant cell surface in tip-growing cells are functionally conserved among land plants.</title>
        <authorList>
            <person name="Honkanen S."/>
            <person name="Jones V.A."/>
            <person name="Morieri G."/>
            <person name="Champion C."/>
            <person name="Hetherington A.J."/>
            <person name="Kelly S."/>
            <person name="Saint-Marcoux D."/>
            <person name="Proust H."/>
            <person name="Prescott H."/>
            <person name="Dolan L."/>
        </authorList>
    </citation>
    <scope>NUCLEOTIDE SEQUENCE [LARGE SCALE GENOMIC DNA]</scope>
    <source>
        <tissue evidence="10">Whole gametophyte</tissue>
    </source>
</reference>
<feature type="domain" description="Lumazine-binding" evidence="9">
    <location>
        <begin position="188"/>
        <end position="286"/>
    </location>
</feature>
<feature type="repeat" description="Lumazine-binding" evidence="8">
    <location>
        <begin position="91"/>
        <end position="187"/>
    </location>
</feature>
<comment type="pathway">
    <text evidence="2">Cofactor biosynthesis; riboflavin biosynthesis; riboflavin from 2-hydroxy-3-oxobutyl phosphate and 5-amino-6-(D-ribitylamino)uracil: step 2/2.</text>
</comment>
<accession>A0A176VIZ5</accession>
<dbReference type="SUPFAM" id="SSF63380">
    <property type="entry name" value="Riboflavin synthase domain-like"/>
    <property type="match status" value="2"/>
</dbReference>
<protein>
    <recommendedName>
        <fullName evidence="4">Riboflavin synthase</fullName>
        <ecNumber evidence="3">2.5.1.9</ecNumber>
    </recommendedName>
</protein>